<dbReference type="GO" id="GO:0017040">
    <property type="term" value="F:N-acylsphingosine amidohydrolase activity"/>
    <property type="evidence" value="ECO:0007669"/>
    <property type="project" value="UniProtKB-UniRule"/>
</dbReference>
<feature type="binding site" evidence="4">
    <location>
        <position position="446"/>
    </location>
    <ligand>
        <name>Zn(2+)</name>
        <dbReference type="ChEBI" id="CHEBI:29105"/>
    </ligand>
</feature>
<proteinExistence type="inferred from homology"/>
<dbReference type="RefSeq" id="WP_167173775.1">
    <property type="nucleotide sequence ID" value="NZ_JAAOYM010000001.1"/>
</dbReference>
<dbReference type="PANTHER" id="PTHR12670">
    <property type="entry name" value="CERAMIDASE"/>
    <property type="match status" value="1"/>
</dbReference>
<dbReference type="AlphaFoldDB" id="A0A7X5UT91"/>
<evidence type="ECO:0000256" key="1">
    <source>
        <dbReference type="ARBA" id="ARBA00009835"/>
    </source>
</evidence>
<dbReference type="Gene3D" id="2.60.40.2300">
    <property type="entry name" value="Neutral/alkaline non-lysosomal ceramidase, C-terminal domain"/>
    <property type="match status" value="1"/>
</dbReference>
<dbReference type="Pfam" id="PF17048">
    <property type="entry name" value="Ceramidse_alk_C"/>
    <property type="match status" value="1"/>
</dbReference>
<feature type="region of interest" description="Disordered" evidence="6">
    <location>
        <begin position="524"/>
        <end position="544"/>
    </location>
</feature>
<dbReference type="EMBL" id="JAAOYM010000001">
    <property type="protein sequence ID" value="NIJ13760.1"/>
    <property type="molecule type" value="Genomic_DNA"/>
</dbReference>
<feature type="signal peptide" evidence="7">
    <location>
        <begin position="1"/>
        <end position="23"/>
    </location>
</feature>
<dbReference type="EC" id="3.5.1.23" evidence="5"/>
<evidence type="ECO:0000313" key="11">
    <source>
        <dbReference type="Proteomes" id="UP000545493"/>
    </source>
</evidence>
<accession>A0A7X5UT91</accession>
<organism evidence="10 11">
    <name type="scientific">Saccharomonospora amisosensis</name>
    <dbReference type="NCBI Taxonomy" id="1128677"/>
    <lineage>
        <taxon>Bacteria</taxon>
        <taxon>Bacillati</taxon>
        <taxon>Actinomycetota</taxon>
        <taxon>Actinomycetes</taxon>
        <taxon>Pseudonocardiales</taxon>
        <taxon>Pseudonocardiaceae</taxon>
        <taxon>Saccharomonospora</taxon>
    </lineage>
</organism>
<comment type="caution">
    <text evidence="10">The sequence shown here is derived from an EMBL/GenBank/DDBJ whole genome shotgun (WGS) entry which is preliminary data.</text>
</comment>
<gene>
    <name evidence="10" type="ORF">FHU38_004104</name>
</gene>
<reference evidence="10 11" key="1">
    <citation type="submission" date="2020-03" db="EMBL/GenBank/DDBJ databases">
        <title>Sequencing the genomes of 1000 actinobacteria strains.</title>
        <authorList>
            <person name="Klenk H.-P."/>
        </authorList>
    </citation>
    <scope>NUCLEOTIDE SEQUENCE [LARGE SCALE GENOMIC DNA]</scope>
    <source>
        <strain evidence="10 11">DSM 45685</strain>
    </source>
</reference>
<dbReference type="GO" id="GO:0016020">
    <property type="term" value="C:membrane"/>
    <property type="evidence" value="ECO:0007669"/>
    <property type="project" value="GOC"/>
</dbReference>
<comment type="similarity">
    <text evidence="1 5">Belongs to the neutral ceramidase family.</text>
</comment>
<keyword evidence="5" id="KW-0746">Sphingolipid metabolism</keyword>
<evidence type="ECO:0000259" key="9">
    <source>
        <dbReference type="Pfam" id="PF17048"/>
    </source>
</evidence>
<comment type="cofactor">
    <cofactor evidence="4">
        <name>Zn(2+)</name>
        <dbReference type="ChEBI" id="CHEBI:29105"/>
    </cofactor>
    <text evidence="4">Binds 1 zinc ion per subunit.</text>
</comment>
<sequence>MRARALFAALLVTLATAQAPAQARQAPPPDGRYLVGRGIADATGEVADVGMMGYGRLDQQAEGLHNRLRARSFVIAEPHGGERVLLVVVDSPMIFSSVHQAVLRRLAEYYGDLYTERNVLLTGTHTHAGPGGYSHHLLYNLTTLGFHRKTFDAIVDGIVESVRRAHQDLAPGSLTLSHAELTTASVNRSRQAFDRNPAAERAFFPDAIDPQTSLLRVEREGTPVGAINWFATHNTSMSGDNRLVSADNKGYAAYHWEREVAGADYREGEPGFVSAFAQTNAGDMSPNLDLRPPTTPEDFAATREIGLRQYEAAASQLNTRGRRMSGGIDSRLVYIDMSDVEVLPEFTGDGRPHRTCEPAVGAAMAAGSTEDGPAFPTFAEGSNPLWDTVSGSVLYTASPRLRDCQAPKGVVVPIGAMNAVYPWVARRVPVQLVRIGGLYLIGIPGEVTIAAGLRLRRTVARIVGADVRDVLVAGYSNGYFHYVTTPQEYDAQHYEGGSTLFGRWQLPALRQTAAELATALRDGRELRPGQPPADLSRNQLSPQPPVLLDTPMPGTAFGDVLTQPSPSYPPGSRVRVTFSGAHPSNDLRRGGTYLEVQRREGQGWRTVADDGDWSTIFRFTRTGPTTSEITVTWDVPASAKGTYRVRYHGDARDALGRVRSFTGTSTQFQVNR</sequence>
<keyword evidence="7" id="KW-0732">Signal</keyword>
<protein>
    <recommendedName>
        <fullName evidence="5">Neutral ceramidase</fullName>
        <ecNumber evidence="5">3.5.1.23</ecNumber>
    </recommendedName>
</protein>
<evidence type="ECO:0000256" key="7">
    <source>
        <dbReference type="SAM" id="SignalP"/>
    </source>
</evidence>
<feature type="domain" description="Neutral/alkaline non-lysosomal ceramidase N-terminal" evidence="8">
    <location>
        <begin position="33"/>
        <end position="510"/>
    </location>
</feature>
<keyword evidence="4" id="KW-0862">Zinc</keyword>
<dbReference type="Proteomes" id="UP000545493">
    <property type="component" value="Unassembled WGS sequence"/>
</dbReference>
<name>A0A7X5UT91_9PSEU</name>
<dbReference type="InterPro" id="IPR031329">
    <property type="entry name" value="NEUT/ALK_ceramidase_N"/>
</dbReference>
<dbReference type="PANTHER" id="PTHR12670:SF1">
    <property type="entry name" value="NEUTRAL CERAMIDASE"/>
    <property type="match status" value="1"/>
</dbReference>
<feature type="binding site" evidence="4">
    <location>
        <position position="233"/>
    </location>
    <ligand>
        <name>Zn(2+)</name>
        <dbReference type="ChEBI" id="CHEBI:29105"/>
    </ligand>
</feature>
<dbReference type="InterPro" id="IPR038445">
    <property type="entry name" value="NCDase_C_sf"/>
</dbReference>
<evidence type="ECO:0000256" key="5">
    <source>
        <dbReference type="RuleBase" id="RU366019"/>
    </source>
</evidence>
<feature type="binding site" evidence="4">
    <location>
        <position position="482"/>
    </location>
    <ligand>
        <name>Zn(2+)</name>
        <dbReference type="ChEBI" id="CHEBI:29105"/>
    </ligand>
</feature>
<dbReference type="InterPro" id="IPR031331">
    <property type="entry name" value="NEUT/ALK_ceramidase_C"/>
</dbReference>
<keyword evidence="5" id="KW-0443">Lipid metabolism</keyword>
<dbReference type="InterPro" id="IPR006823">
    <property type="entry name" value="Ceramidase_alk"/>
</dbReference>
<dbReference type="GO" id="GO:0046872">
    <property type="term" value="F:metal ion binding"/>
    <property type="evidence" value="ECO:0007669"/>
    <property type="project" value="UniProtKB-KW"/>
</dbReference>
<evidence type="ECO:0000256" key="3">
    <source>
        <dbReference type="PIRSR" id="PIRSR606823-1"/>
    </source>
</evidence>
<comment type="catalytic activity">
    <reaction evidence="5">
        <text>an N-acylsphing-4-enine + H2O = sphing-4-enine + a fatty acid</text>
        <dbReference type="Rhea" id="RHEA:20856"/>
        <dbReference type="ChEBI" id="CHEBI:15377"/>
        <dbReference type="ChEBI" id="CHEBI:28868"/>
        <dbReference type="ChEBI" id="CHEBI:52639"/>
        <dbReference type="ChEBI" id="CHEBI:57756"/>
        <dbReference type="EC" id="3.5.1.23"/>
    </reaction>
</comment>
<feature type="chain" id="PRO_5031340768" description="Neutral ceramidase" evidence="7">
    <location>
        <begin position="24"/>
        <end position="672"/>
    </location>
</feature>
<dbReference type="GO" id="GO:0042759">
    <property type="term" value="P:long-chain fatty acid biosynthetic process"/>
    <property type="evidence" value="ECO:0007669"/>
    <property type="project" value="TreeGrafter"/>
</dbReference>
<keyword evidence="2 5" id="KW-0378">Hydrolase</keyword>
<dbReference type="GO" id="GO:0005576">
    <property type="term" value="C:extracellular region"/>
    <property type="evidence" value="ECO:0007669"/>
    <property type="project" value="TreeGrafter"/>
</dbReference>
<evidence type="ECO:0000256" key="2">
    <source>
        <dbReference type="ARBA" id="ARBA00022801"/>
    </source>
</evidence>
<evidence type="ECO:0000256" key="6">
    <source>
        <dbReference type="SAM" id="MobiDB-lite"/>
    </source>
</evidence>
<keyword evidence="4" id="KW-0479">Metal-binding</keyword>
<dbReference type="GO" id="GO:0046512">
    <property type="term" value="P:sphingosine biosynthetic process"/>
    <property type="evidence" value="ECO:0007669"/>
    <property type="project" value="TreeGrafter"/>
</dbReference>
<evidence type="ECO:0000256" key="4">
    <source>
        <dbReference type="PIRSR" id="PIRSR606823-2"/>
    </source>
</evidence>
<dbReference type="GO" id="GO:0046514">
    <property type="term" value="P:ceramide catabolic process"/>
    <property type="evidence" value="ECO:0007669"/>
    <property type="project" value="InterPro"/>
</dbReference>
<feature type="active site" description="Nucleophile" evidence="3">
    <location>
        <position position="285"/>
    </location>
</feature>
<feature type="domain" description="Neutral/alkaline non-lysosomal ceramidase C-terminal" evidence="9">
    <location>
        <begin position="515"/>
        <end position="670"/>
    </location>
</feature>
<evidence type="ECO:0000259" key="8">
    <source>
        <dbReference type="Pfam" id="PF04734"/>
    </source>
</evidence>
<evidence type="ECO:0000313" key="10">
    <source>
        <dbReference type="EMBL" id="NIJ13760.1"/>
    </source>
</evidence>
<dbReference type="Pfam" id="PF04734">
    <property type="entry name" value="Ceramidase_alk"/>
    <property type="match status" value="1"/>
</dbReference>
<keyword evidence="11" id="KW-1185">Reference proteome</keyword>
<feature type="binding site" evidence="4">
    <location>
        <position position="125"/>
    </location>
    <ligand>
        <name>Zn(2+)</name>
        <dbReference type="ChEBI" id="CHEBI:29105"/>
    </ligand>
</feature>